<evidence type="ECO:0000313" key="1">
    <source>
        <dbReference type="EnsemblMetazoa" id="AMEM003859-PA"/>
    </source>
</evidence>
<organism evidence="1 2">
    <name type="scientific">Anopheles merus</name>
    <name type="common">Mosquito</name>
    <dbReference type="NCBI Taxonomy" id="30066"/>
    <lineage>
        <taxon>Eukaryota</taxon>
        <taxon>Metazoa</taxon>
        <taxon>Ecdysozoa</taxon>
        <taxon>Arthropoda</taxon>
        <taxon>Hexapoda</taxon>
        <taxon>Insecta</taxon>
        <taxon>Pterygota</taxon>
        <taxon>Neoptera</taxon>
        <taxon>Endopterygota</taxon>
        <taxon>Diptera</taxon>
        <taxon>Nematocera</taxon>
        <taxon>Culicoidea</taxon>
        <taxon>Culicidae</taxon>
        <taxon>Anophelinae</taxon>
        <taxon>Anopheles</taxon>
    </lineage>
</organism>
<reference evidence="1" key="1">
    <citation type="submission" date="2020-05" db="UniProtKB">
        <authorList>
            <consortium name="EnsemblMetazoa"/>
        </authorList>
    </citation>
    <scope>IDENTIFICATION</scope>
    <source>
        <strain evidence="1">MAF</strain>
    </source>
</reference>
<proteinExistence type="predicted"/>
<protein>
    <submittedName>
        <fullName evidence="1">Uncharacterized protein</fullName>
    </submittedName>
</protein>
<name>A0A182UUG5_ANOME</name>
<accession>A0A182UUG5</accession>
<dbReference type="VEuPathDB" id="VectorBase:AMEM003859"/>
<dbReference type="AlphaFoldDB" id="A0A182UUG5"/>
<dbReference type="Proteomes" id="UP000075903">
    <property type="component" value="Unassembled WGS sequence"/>
</dbReference>
<sequence>MVPSDLGISSDGSTADGPGNMIDGLVFGCKYSSVSAIVLGTSTLEAPAAAAAAAAAIATGASDGRRINLSPGIIRYRPGSRAFSANVSASCLKVGRASASSTQQESSMQYTSSEQMSGCGSLWPISISSGTSFAGTFS</sequence>
<evidence type="ECO:0000313" key="2">
    <source>
        <dbReference type="Proteomes" id="UP000075903"/>
    </source>
</evidence>
<keyword evidence="2" id="KW-1185">Reference proteome</keyword>
<dbReference type="EnsemblMetazoa" id="AMEM003859-RA">
    <property type="protein sequence ID" value="AMEM003859-PA"/>
    <property type="gene ID" value="AMEM003859"/>
</dbReference>